<feature type="compositionally biased region" description="Basic and acidic residues" evidence="11">
    <location>
        <begin position="119"/>
        <end position="129"/>
    </location>
</feature>
<dbReference type="GeneTree" id="ENSGT01150000286958"/>
<organism evidence="13 14">
    <name type="scientific">Oncorhynchus mykiss</name>
    <name type="common">Rainbow trout</name>
    <name type="synonym">Salmo gairdneri</name>
    <dbReference type="NCBI Taxonomy" id="8022"/>
    <lineage>
        <taxon>Eukaryota</taxon>
        <taxon>Metazoa</taxon>
        <taxon>Chordata</taxon>
        <taxon>Craniata</taxon>
        <taxon>Vertebrata</taxon>
        <taxon>Euteleostomi</taxon>
        <taxon>Actinopterygii</taxon>
        <taxon>Neopterygii</taxon>
        <taxon>Teleostei</taxon>
        <taxon>Protacanthopterygii</taxon>
        <taxon>Salmoniformes</taxon>
        <taxon>Salmonidae</taxon>
        <taxon>Salmoninae</taxon>
        <taxon>Oncorhynchus</taxon>
    </lineage>
</organism>
<dbReference type="InterPro" id="IPR036236">
    <property type="entry name" value="Znf_C2H2_sf"/>
</dbReference>
<keyword evidence="4 10" id="KW-0863">Zinc-finger</keyword>
<reference evidence="13" key="1">
    <citation type="submission" date="2020-07" db="EMBL/GenBank/DDBJ databases">
        <title>A long reads based de novo assembly of the rainbow trout Arlee double haploid line genome.</title>
        <authorList>
            <person name="Gao G."/>
            <person name="Palti Y."/>
        </authorList>
    </citation>
    <scope>NUCLEOTIDE SEQUENCE [LARGE SCALE GENOMIC DNA]</scope>
</reference>
<evidence type="ECO:0000256" key="6">
    <source>
        <dbReference type="ARBA" id="ARBA00023015"/>
    </source>
</evidence>
<feature type="region of interest" description="Disordered" evidence="11">
    <location>
        <begin position="110"/>
        <end position="129"/>
    </location>
</feature>
<dbReference type="SMART" id="SM00355">
    <property type="entry name" value="ZnF_C2H2"/>
    <property type="match status" value="7"/>
</dbReference>
<evidence type="ECO:0000256" key="2">
    <source>
        <dbReference type="ARBA" id="ARBA00022723"/>
    </source>
</evidence>
<dbReference type="PROSITE" id="PS00028">
    <property type="entry name" value="ZINC_FINGER_C2H2_1"/>
    <property type="match status" value="6"/>
</dbReference>
<dbReference type="PANTHER" id="PTHR24379:SF121">
    <property type="entry name" value="C2H2-TYPE DOMAIN-CONTAINING PROTEIN"/>
    <property type="match status" value="1"/>
</dbReference>
<dbReference type="PANTHER" id="PTHR24379">
    <property type="entry name" value="KRAB AND ZINC FINGER DOMAIN-CONTAINING"/>
    <property type="match status" value="1"/>
</dbReference>
<evidence type="ECO:0000256" key="8">
    <source>
        <dbReference type="ARBA" id="ARBA00023163"/>
    </source>
</evidence>
<name>A0A8K9UG25_ONCMY</name>
<reference evidence="13" key="2">
    <citation type="submission" date="2025-08" db="UniProtKB">
        <authorList>
            <consortium name="Ensembl"/>
        </authorList>
    </citation>
    <scope>IDENTIFICATION</scope>
</reference>
<feature type="domain" description="C2H2-type" evidence="12">
    <location>
        <begin position="139"/>
        <end position="166"/>
    </location>
</feature>
<dbReference type="FunFam" id="3.30.160.60:FF:001009">
    <property type="entry name" value="Zinc finger protein 26"/>
    <property type="match status" value="1"/>
</dbReference>
<dbReference type="FunFam" id="3.30.160.60:FF:000100">
    <property type="entry name" value="Zinc finger 45-like"/>
    <property type="match status" value="1"/>
</dbReference>
<evidence type="ECO:0000313" key="13">
    <source>
        <dbReference type="Ensembl" id="ENSOMYP00000109975.1"/>
    </source>
</evidence>
<protein>
    <recommendedName>
        <fullName evidence="12">C2H2-type domain-containing protein</fullName>
    </recommendedName>
</protein>
<feature type="domain" description="C2H2-type" evidence="12">
    <location>
        <begin position="167"/>
        <end position="194"/>
    </location>
</feature>
<dbReference type="FunFam" id="3.30.160.60:FF:000564">
    <property type="entry name" value="zinc finger protein 699"/>
    <property type="match status" value="1"/>
</dbReference>
<dbReference type="Proteomes" id="UP000694395">
    <property type="component" value="Chromosome 3"/>
</dbReference>
<keyword evidence="5" id="KW-0862">Zinc</keyword>
<dbReference type="GO" id="GO:0003677">
    <property type="term" value="F:DNA binding"/>
    <property type="evidence" value="ECO:0007669"/>
    <property type="project" value="UniProtKB-KW"/>
</dbReference>
<dbReference type="GO" id="GO:0005634">
    <property type="term" value="C:nucleus"/>
    <property type="evidence" value="ECO:0007669"/>
    <property type="project" value="UniProtKB-SubCell"/>
</dbReference>
<evidence type="ECO:0000256" key="11">
    <source>
        <dbReference type="SAM" id="MobiDB-lite"/>
    </source>
</evidence>
<evidence type="ECO:0000256" key="9">
    <source>
        <dbReference type="ARBA" id="ARBA00023242"/>
    </source>
</evidence>
<keyword evidence="3" id="KW-0677">Repeat</keyword>
<keyword evidence="14" id="KW-1185">Reference proteome</keyword>
<evidence type="ECO:0000256" key="3">
    <source>
        <dbReference type="ARBA" id="ARBA00022737"/>
    </source>
</evidence>
<evidence type="ECO:0000256" key="4">
    <source>
        <dbReference type="ARBA" id="ARBA00022771"/>
    </source>
</evidence>
<feature type="domain" description="C2H2-type" evidence="12">
    <location>
        <begin position="62"/>
        <end position="89"/>
    </location>
</feature>
<proteinExistence type="predicted"/>
<feature type="region of interest" description="Disordered" evidence="11">
    <location>
        <begin position="320"/>
        <end position="349"/>
    </location>
</feature>
<evidence type="ECO:0000256" key="7">
    <source>
        <dbReference type="ARBA" id="ARBA00023125"/>
    </source>
</evidence>
<feature type="domain" description="C2H2-type" evidence="12">
    <location>
        <begin position="195"/>
        <end position="213"/>
    </location>
</feature>
<keyword evidence="2" id="KW-0479">Metal-binding</keyword>
<feature type="domain" description="C2H2-type" evidence="12">
    <location>
        <begin position="87"/>
        <end position="114"/>
    </location>
</feature>
<dbReference type="PROSITE" id="PS50157">
    <property type="entry name" value="ZINC_FINGER_C2H2_2"/>
    <property type="match status" value="7"/>
</dbReference>
<evidence type="ECO:0000256" key="10">
    <source>
        <dbReference type="PROSITE-ProRule" id="PRU00042"/>
    </source>
</evidence>
<sequence length="378" mass="42914">IQYKCSVCPKTLTSAHDLSLHMKVHTEQESGGDHRCDMCYKSFSQLSLLRQHQESHVGQVVYECTECDKAFAFPHLLEEHQKTHAPLKCPYCKMKFSNSEELLAHCKWHSQNPNQDSESGSKTKDNRKEATHTPLGGILKCHICGKVFPFWSGLQVHIRMHTGEKPYICKVCGKAFSNRSSIRIHEVTHWSIKPYNCTWCGKSFTQLSSAKKHPCKGLRESNDRGSRKKPFISFTLTHSHQELHHTYYPSPPLQANHPRGSHLLHYFSNHSDLLHSLSPLIPVPPPMQHPGFQPGLQLYDSTQLLTSPLSPLYSQVETIPNPDRKDGNVNRKQSRIYGNATKRAARSKEDKATMGGFISLEMAYRSTNKSGIFNTLLC</sequence>
<keyword evidence="7" id="KW-0238">DNA-binding</keyword>
<feature type="domain" description="C2H2-type" evidence="12">
    <location>
        <begin position="3"/>
        <end position="30"/>
    </location>
</feature>
<dbReference type="Ensembl" id="ENSOMYT00000123067.1">
    <property type="protein sequence ID" value="ENSOMYP00000109975.1"/>
    <property type="gene ID" value="ENSOMYG00000058694.1"/>
</dbReference>
<dbReference type="AlphaFoldDB" id="A0A8K9UG25"/>
<dbReference type="InterPro" id="IPR013087">
    <property type="entry name" value="Znf_C2H2_type"/>
</dbReference>
<feature type="domain" description="C2H2-type" evidence="12">
    <location>
        <begin position="34"/>
        <end position="61"/>
    </location>
</feature>
<dbReference type="Gene3D" id="3.30.160.60">
    <property type="entry name" value="Classic Zinc Finger"/>
    <property type="match status" value="5"/>
</dbReference>
<evidence type="ECO:0000259" key="12">
    <source>
        <dbReference type="PROSITE" id="PS50157"/>
    </source>
</evidence>
<dbReference type="GO" id="GO:0008270">
    <property type="term" value="F:zinc ion binding"/>
    <property type="evidence" value="ECO:0007669"/>
    <property type="project" value="UniProtKB-KW"/>
</dbReference>
<comment type="subcellular location">
    <subcellularLocation>
        <location evidence="1">Nucleus</location>
    </subcellularLocation>
</comment>
<accession>A0A8K9UG25</accession>
<keyword evidence="8" id="KW-0804">Transcription</keyword>
<dbReference type="SUPFAM" id="SSF57667">
    <property type="entry name" value="beta-beta-alpha zinc fingers"/>
    <property type="match status" value="4"/>
</dbReference>
<evidence type="ECO:0000313" key="14">
    <source>
        <dbReference type="Proteomes" id="UP000694395"/>
    </source>
</evidence>
<keyword evidence="9" id="KW-0539">Nucleus</keyword>
<dbReference type="Pfam" id="PF00096">
    <property type="entry name" value="zf-C2H2"/>
    <property type="match status" value="6"/>
</dbReference>
<evidence type="ECO:0000256" key="5">
    <source>
        <dbReference type="ARBA" id="ARBA00022833"/>
    </source>
</evidence>
<keyword evidence="6" id="KW-0805">Transcription regulation</keyword>
<reference evidence="13" key="3">
    <citation type="submission" date="2025-09" db="UniProtKB">
        <authorList>
            <consortium name="Ensembl"/>
        </authorList>
    </citation>
    <scope>IDENTIFICATION</scope>
</reference>
<evidence type="ECO:0000256" key="1">
    <source>
        <dbReference type="ARBA" id="ARBA00004123"/>
    </source>
</evidence>